<dbReference type="EMBL" id="CAJVPZ010017339">
    <property type="protein sequence ID" value="CAG8679881.1"/>
    <property type="molecule type" value="Genomic_DNA"/>
</dbReference>
<dbReference type="InterPro" id="IPR036457">
    <property type="entry name" value="PPM-type-like_dom_sf"/>
</dbReference>
<proteinExistence type="predicted"/>
<evidence type="ECO:0000313" key="4">
    <source>
        <dbReference type="Proteomes" id="UP000789396"/>
    </source>
</evidence>
<feature type="domain" description="PPM-type phosphatase" evidence="2">
    <location>
        <begin position="1"/>
        <end position="93"/>
    </location>
</feature>
<feature type="compositionally biased region" description="Basic and acidic residues" evidence="1">
    <location>
        <begin position="114"/>
        <end position="130"/>
    </location>
</feature>
<feature type="compositionally biased region" description="Acidic residues" evidence="1">
    <location>
        <begin position="136"/>
        <end position="152"/>
    </location>
</feature>
<keyword evidence="4" id="KW-1185">Reference proteome</keyword>
<evidence type="ECO:0000259" key="2">
    <source>
        <dbReference type="PROSITE" id="PS51746"/>
    </source>
</evidence>
<accession>A0A9N9EL52</accession>
<feature type="compositionally biased region" description="Low complexity" evidence="1">
    <location>
        <begin position="175"/>
        <end position="184"/>
    </location>
</feature>
<dbReference type="AlphaFoldDB" id="A0A9N9EL52"/>
<evidence type="ECO:0000313" key="3">
    <source>
        <dbReference type="EMBL" id="CAG8679881.1"/>
    </source>
</evidence>
<protein>
    <submittedName>
        <fullName evidence="3">526_t:CDS:1</fullName>
    </submittedName>
</protein>
<dbReference type="InterPro" id="IPR001932">
    <property type="entry name" value="PPM-type_phosphatase-like_dom"/>
</dbReference>
<reference evidence="3" key="1">
    <citation type="submission" date="2021-06" db="EMBL/GenBank/DDBJ databases">
        <authorList>
            <person name="Kallberg Y."/>
            <person name="Tangrot J."/>
            <person name="Rosling A."/>
        </authorList>
    </citation>
    <scope>NUCLEOTIDE SEQUENCE</scope>
    <source>
        <strain evidence="3">IN212</strain>
    </source>
</reference>
<name>A0A9N9EL52_9GLOM</name>
<organism evidence="3 4">
    <name type="scientific">Racocetra fulgida</name>
    <dbReference type="NCBI Taxonomy" id="60492"/>
    <lineage>
        <taxon>Eukaryota</taxon>
        <taxon>Fungi</taxon>
        <taxon>Fungi incertae sedis</taxon>
        <taxon>Mucoromycota</taxon>
        <taxon>Glomeromycotina</taxon>
        <taxon>Glomeromycetes</taxon>
        <taxon>Diversisporales</taxon>
        <taxon>Gigasporaceae</taxon>
        <taxon>Racocetra</taxon>
    </lineage>
</organism>
<dbReference type="Proteomes" id="UP000789396">
    <property type="component" value="Unassembled WGS sequence"/>
</dbReference>
<feature type="non-terminal residue" evidence="3">
    <location>
        <position position="1"/>
    </location>
</feature>
<dbReference type="Pfam" id="PF00481">
    <property type="entry name" value="PP2C"/>
    <property type="match status" value="1"/>
</dbReference>
<dbReference type="SUPFAM" id="SSF81606">
    <property type="entry name" value="PP2C-like"/>
    <property type="match status" value="1"/>
</dbReference>
<evidence type="ECO:0000256" key="1">
    <source>
        <dbReference type="SAM" id="MobiDB-lite"/>
    </source>
</evidence>
<sequence>NLALSRALGDFEFKQNPKLKADEQIVTAYPDVKRVEIIPDSTEFLVLAFIRKNLSEHKDLRKACEDLMERCLAKDSELGGIGCDNMTVIVVGFLHKRSEKDWYEWMAKRYGEKGPEYPQDDARPPKEEHSLNGGDNIDEDMGLTPEPNEELTLDNTRVDSNESIKSTDSNRSDSVDSISSDSSSNPGTPSIEGYRSPPPNTAQPRGPDTASRSKPPTSS</sequence>
<dbReference type="PROSITE" id="PS51746">
    <property type="entry name" value="PPM_2"/>
    <property type="match status" value="1"/>
</dbReference>
<comment type="caution">
    <text evidence="3">The sequence shown here is derived from an EMBL/GenBank/DDBJ whole genome shotgun (WGS) entry which is preliminary data.</text>
</comment>
<dbReference type="Gene3D" id="3.60.40.10">
    <property type="entry name" value="PPM-type phosphatase domain"/>
    <property type="match status" value="1"/>
</dbReference>
<gene>
    <name evidence="3" type="ORF">RFULGI_LOCUS9570</name>
</gene>
<feature type="region of interest" description="Disordered" evidence="1">
    <location>
        <begin position="114"/>
        <end position="219"/>
    </location>
</feature>
<feature type="compositionally biased region" description="Polar residues" evidence="1">
    <location>
        <begin position="210"/>
        <end position="219"/>
    </location>
</feature>
<dbReference type="OrthoDB" id="10264738at2759"/>